<protein>
    <submittedName>
        <fullName evidence="2">Uncharacterized protein</fullName>
    </submittedName>
</protein>
<evidence type="ECO:0000313" key="2">
    <source>
        <dbReference type="EMBL" id="TKR62735.1"/>
    </source>
</evidence>
<accession>A0A4V5ZYG9</accession>
<dbReference type="AlphaFoldDB" id="A0A4V5ZYG9"/>
<evidence type="ECO:0000313" key="3">
    <source>
        <dbReference type="Proteomes" id="UP000298663"/>
    </source>
</evidence>
<feature type="transmembrane region" description="Helical" evidence="1">
    <location>
        <begin position="65"/>
        <end position="86"/>
    </location>
</feature>
<dbReference type="Proteomes" id="UP000298663">
    <property type="component" value="Unassembled WGS sequence"/>
</dbReference>
<gene>
    <name evidence="2" type="ORF">L596_026655</name>
</gene>
<sequence>MERTSVIALHSWFATAGGIPKKCPLITAAVMVYMLYPVVLTFETITLLDVTKPQRFGKDALTEVAFIGVPMLVWFFVSVTALVCVVKREIVKYPLWNGGKTAQIIIGNFLVCQIFLIFFTVAACISVMVHIDGRRSYLVAAAECFLIVWQISLFIYFDAYRINLKKRPKRIESELSDRTRTVYIIVPVECHQIAGSNETEGLPSYDEIAQTYENNQVVPVV</sequence>
<organism evidence="2 3">
    <name type="scientific">Steinernema carpocapsae</name>
    <name type="common">Entomopathogenic nematode</name>
    <dbReference type="NCBI Taxonomy" id="34508"/>
    <lineage>
        <taxon>Eukaryota</taxon>
        <taxon>Metazoa</taxon>
        <taxon>Ecdysozoa</taxon>
        <taxon>Nematoda</taxon>
        <taxon>Chromadorea</taxon>
        <taxon>Rhabditida</taxon>
        <taxon>Tylenchina</taxon>
        <taxon>Panagrolaimomorpha</taxon>
        <taxon>Strongyloidoidea</taxon>
        <taxon>Steinernematidae</taxon>
        <taxon>Steinernema</taxon>
    </lineage>
</organism>
<feature type="transmembrane region" description="Helical" evidence="1">
    <location>
        <begin position="25"/>
        <end position="45"/>
    </location>
</feature>
<keyword evidence="1" id="KW-0472">Membrane</keyword>
<feature type="transmembrane region" description="Helical" evidence="1">
    <location>
        <begin position="137"/>
        <end position="157"/>
    </location>
</feature>
<evidence type="ECO:0000256" key="1">
    <source>
        <dbReference type="SAM" id="Phobius"/>
    </source>
</evidence>
<name>A0A4V5ZYG9_STECR</name>
<reference evidence="2 3" key="1">
    <citation type="journal article" date="2015" name="Genome Biol.">
        <title>Comparative genomics of Steinernema reveals deeply conserved gene regulatory networks.</title>
        <authorList>
            <person name="Dillman A.R."/>
            <person name="Macchietto M."/>
            <person name="Porter C.F."/>
            <person name="Rogers A."/>
            <person name="Williams B."/>
            <person name="Antoshechkin I."/>
            <person name="Lee M.M."/>
            <person name="Goodwin Z."/>
            <person name="Lu X."/>
            <person name="Lewis E.E."/>
            <person name="Goodrich-Blair H."/>
            <person name="Stock S.P."/>
            <person name="Adams B.J."/>
            <person name="Sternberg P.W."/>
            <person name="Mortazavi A."/>
        </authorList>
    </citation>
    <scope>NUCLEOTIDE SEQUENCE [LARGE SCALE GENOMIC DNA]</scope>
    <source>
        <strain evidence="2 3">ALL</strain>
    </source>
</reference>
<dbReference type="OrthoDB" id="10573052at2759"/>
<proteinExistence type="predicted"/>
<reference evidence="2 3" key="2">
    <citation type="journal article" date="2019" name="G3 (Bethesda)">
        <title>Hybrid Assembly of the Genome of the Entomopathogenic Nematode Steinernema carpocapsae Identifies the X-Chromosome.</title>
        <authorList>
            <person name="Serra L."/>
            <person name="Macchietto M."/>
            <person name="Macias-Munoz A."/>
            <person name="McGill C.J."/>
            <person name="Rodriguez I.M."/>
            <person name="Rodriguez B."/>
            <person name="Murad R."/>
            <person name="Mortazavi A."/>
        </authorList>
    </citation>
    <scope>NUCLEOTIDE SEQUENCE [LARGE SCALE GENOMIC DNA]</scope>
    <source>
        <strain evidence="2 3">ALL</strain>
    </source>
</reference>
<keyword evidence="1" id="KW-1133">Transmembrane helix</keyword>
<keyword evidence="1" id="KW-0812">Transmembrane</keyword>
<feature type="transmembrane region" description="Helical" evidence="1">
    <location>
        <begin position="106"/>
        <end position="131"/>
    </location>
</feature>
<dbReference type="EMBL" id="AZBU02000010">
    <property type="protein sequence ID" value="TKR62735.1"/>
    <property type="molecule type" value="Genomic_DNA"/>
</dbReference>
<comment type="caution">
    <text evidence="2">The sequence shown here is derived from an EMBL/GenBank/DDBJ whole genome shotgun (WGS) entry which is preliminary data.</text>
</comment>
<keyword evidence="3" id="KW-1185">Reference proteome</keyword>